<keyword evidence="5 8" id="KW-0238">DNA-binding</keyword>
<dbReference type="RefSeq" id="WP_197030901.1">
    <property type="nucleotide sequence ID" value="NZ_JBBMFN010000041.1"/>
</dbReference>
<keyword evidence="4" id="KW-0805">Transcription regulation</keyword>
<dbReference type="PANTHER" id="PTHR48111:SF73">
    <property type="entry name" value="ALKALINE PHOSPHATASE SYNTHESIS TRANSCRIPTIONAL REGULATORY PROTEIN PHOP"/>
    <property type="match status" value="1"/>
</dbReference>
<dbReference type="InterPro" id="IPR039420">
    <property type="entry name" value="WalR-like"/>
</dbReference>
<evidence type="ECO:0000256" key="5">
    <source>
        <dbReference type="ARBA" id="ARBA00023125"/>
    </source>
</evidence>
<dbReference type="EMBL" id="JBBMFN010000041">
    <property type="protein sequence ID" value="MEQ2467042.1"/>
    <property type="molecule type" value="Genomic_DNA"/>
</dbReference>
<evidence type="ECO:0000259" key="9">
    <source>
        <dbReference type="PROSITE" id="PS50110"/>
    </source>
</evidence>
<dbReference type="Gene3D" id="1.10.10.10">
    <property type="entry name" value="Winged helix-like DNA-binding domain superfamily/Winged helix DNA-binding domain"/>
    <property type="match status" value="1"/>
</dbReference>
<evidence type="ECO:0000256" key="6">
    <source>
        <dbReference type="ARBA" id="ARBA00023163"/>
    </source>
</evidence>
<proteinExistence type="predicted"/>
<feature type="domain" description="OmpR/PhoB-type" evidence="10">
    <location>
        <begin position="81"/>
        <end position="181"/>
    </location>
</feature>
<dbReference type="InterPro" id="IPR016032">
    <property type="entry name" value="Sig_transdc_resp-reg_C-effctor"/>
</dbReference>
<dbReference type="InterPro" id="IPR001867">
    <property type="entry name" value="OmpR/PhoB-type_DNA-bd"/>
</dbReference>
<dbReference type="PROSITE" id="PS51755">
    <property type="entry name" value="OMPR_PHOB"/>
    <property type="match status" value="1"/>
</dbReference>
<keyword evidence="12" id="KW-1185">Reference proteome</keyword>
<sequence>MEKESIDLVLISNYSKYKNIFEEIRSSSSVPIVLIFNNRKKSDLIKTLREGADVCLFEPINKEELLARVTAILRRSRKKNQSTIRFNGLIWREDSYDLKFFHQPISLAPKEFTILGFLLKNPDKVITHGEMVTTIWGKRTAVSERTVHSYIRNIRHKLKEAGFPIDLHLITIWGVGYRWDTHGLNSENIEVSFSATEK</sequence>
<dbReference type="CDD" id="cd00383">
    <property type="entry name" value="trans_reg_C"/>
    <property type="match status" value="1"/>
</dbReference>
<keyword evidence="6" id="KW-0804">Transcription</keyword>
<dbReference type="PANTHER" id="PTHR48111">
    <property type="entry name" value="REGULATOR OF RPOS"/>
    <property type="match status" value="1"/>
</dbReference>
<feature type="domain" description="Response regulatory" evidence="9">
    <location>
        <begin position="1"/>
        <end position="73"/>
    </location>
</feature>
<dbReference type="InterPro" id="IPR011006">
    <property type="entry name" value="CheY-like_superfamily"/>
</dbReference>
<dbReference type="SUPFAM" id="SSF46894">
    <property type="entry name" value="C-terminal effector domain of the bipartite response regulators"/>
    <property type="match status" value="1"/>
</dbReference>
<name>A0ABV1F3Z8_9BACI</name>
<reference evidence="11 12" key="1">
    <citation type="submission" date="2024-03" db="EMBL/GenBank/DDBJ databases">
        <title>Human intestinal bacterial collection.</title>
        <authorList>
            <person name="Pauvert C."/>
            <person name="Hitch T.C.A."/>
            <person name="Clavel T."/>
        </authorList>
    </citation>
    <scope>NUCLEOTIDE SEQUENCE [LARGE SCALE GENOMIC DNA]</scope>
    <source>
        <strain evidence="11 12">CLA-SR-H024</strain>
    </source>
</reference>
<evidence type="ECO:0000313" key="11">
    <source>
        <dbReference type="EMBL" id="MEQ2467042.1"/>
    </source>
</evidence>
<dbReference type="SMART" id="SM00862">
    <property type="entry name" value="Trans_reg_C"/>
    <property type="match status" value="1"/>
</dbReference>
<evidence type="ECO:0000256" key="2">
    <source>
        <dbReference type="ARBA" id="ARBA00022553"/>
    </source>
</evidence>
<dbReference type="SUPFAM" id="SSF52172">
    <property type="entry name" value="CheY-like"/>
    <property type="match status" value="1"/>
</dbReference>
<protein>
    <submittedName>
        <fullName evidence="11">Response regulator transcription factor</fullName>
    </submittedName>
</protein>
<comment type="caution">
    <text evidence="7">Lacks conserved residue(s) required for the propagation of feature annotation.</text>
</comment>
<evidence type="ECO:0000256" key="4">
    <source>
        <dbReference type="ARBA" id="ARBA00023015"/>
    </source>
</evidence>
<comment type="caution">
    <text evidence="11">The sequence shown here is derived from an EMBL/GenBank/DDBJ whole genome shotgun (WGS) entry which is preliminary data.</text>
</comment>
<dbReference type="InterPro" id="IPR036388">
    <property type="entry name" value="WH-like_DNA-bd_sf"/>
</dbReference>
<organism evidence="11 12">
    <name type="scientific">Niallia hominis</name>
    <dbReference type="NCBI Taxonomy" id="3133173"/>
    <lineage>
        <taxon>Bacteria</taxon>
        <taxon>Bacillati</taxon>
        <taxon>Bacillota</taxon>
        <taxon>Bacilli</taxon>
        <taxon>Bacillales</taxon>
        <taxon>Bacillaceae</taxon>
        <taxon>Niallia</taxon>
    </lineage>
</organism>
<evidence type="ECO:0000259" key="10">
    <source>
        <dbReference type="PROSITE" id="PS51755"/>
    </source>
</evidence>
<keyword evidence="2" id="KW-0597">Phosphoprotein</keyword>
<accession>A0ABV1F3Z8</accession>
<evidence type="ECO:0000256" key="8">
    <source>
        <dbReference type="PROSITE-ProRule" id="PRU01091"/>
    </source>
</evidence>
<evidence type="ECO:0000256" key="7">
    <source>
        <dbReference type="PROSITE-ProRule" id="PRU00169"/>
    </source>
</evidence>
<dbReference type="Proteomes" id="UP001465426">
    <property type="component" value="Unassembled WGS sequence"/>
</dbReference>
<evidence type="ECO:0000313" key="12">
    <source>
        <dbReference type="Proteomes" id="UP001465426"/>
    </source>
</evidence>
<keyword evidence="3" id="KW-0902">Two-component regulatory system</keyword>
<evidence type="ECO:0000256" key="1">
    <source>
        <dbReference type="ARBA" id="ARBA00004496"/>
    </source>
</evidence>
<dbReference type="InterPro" id="IPR001789">
    <property type="entry name" value="Sig_transdc_resp-reg_receiver"/>
</dbReference>
<comment type="subcellular location">
    <subcellularLocation>
        <location evidence="1">Cytoplasm</location>
    </subcellularLocation>
</comment>
<gene>
    <name evidence="11" type="ORF">WMO63_15405</name>
</gene>
<dbReference type="PROSITE" id="PS50110">
    <property type="entry name" value="RESPONSE_REGULATORY"/>
    <property type="match status" value="1"/>
</dbReference>
<dbReference type="Gene3D" id="3.40.50.2300">
    <property type="match status" value="1"/>
</dbReference>
<evidence type="ECO:0000256" key="3">
    <source>
        <dbReference type="ARBA" id="ARBA00023012"/>
    </source>
</evidence>
<feature type="DNA-binding region" description="OmpR/PhoB-type" evidence="8">
    <location>
        <begin position="81"/>
        <end position="181"/>
    </location>
</feature>
<dbReference type="Pfam" id="PF00486">
    <property type="entry name" value="Trans_reg_C"/>
    <property type="match status" value="1"/>
</dbReference>